<protein>
    <submittedName>
        <fullName evidence="1">Uncharacterized protein</fullName>
    </submittedName>
</protein>
<dbReference type="EMBL" id="HF935493">
    <property type="protein sequence ID" value="CCX09714.1"/>
    <property type="molecule type" value="Genomic_DNA"/>
</dbReference>
<keyword evidence="2" id="KW-1185">Reference proteome</keyword>
<accession>U4LEK9</accession>
<name>U4LEK9_PYROM</name>
<evidence type="ECO:0000313" key="1">
    <source>
        <dbReference type="EMBL" id="CCX09714.1"/>
    </source>
</evidence>
<evidence type="ECO:0000313" key="2">
    <source>
        <dbReference type="Proteomes" id="UP000018144"/>
    </source>
</evidence>
<proteinExistence type="predicted"/>
<sequence>MLQRCLTTSIPLFTAPSH</sequence>
<reference evidence="1 2" key="1">
    <citation type="journal article" date="2013" name="PLoS Genet.">
        <title>The genome and development-dependent transcriptomes of Pyronema confluens: a window into fungal evolution.</title>
        <authorList>
            <person name="Traeger S."/>
            <person name="Altegoer F."/>
            <person name="Freitag M."/>
            <person name="Gabaldon T."/>
            <person name="Kempken F."/>
            <person name="Kumar A."/>
            <person name="Marcet-Houben M."/>
            <person name="Poggeler S."/>
            <person name="Stajich J.E."/>
            <person name="Nowrousian M."/>
        </authorList>
    </citation>
    <scope>NUCLEOTIDE SEQUENCE [LARGE SCALE GENOMIC DNA]</scope>
    <source>
        <strain evidence="2">CBS 100304</strain>
        <tissue evidence="1">Vegetative mycelium</tissue>
    </source>
</reference>
<dbReference type="AlphaFoldDB" id="U4LEK9"/>
<gene>
    <name evidence="1" type="ORF">PCON_09307</name>
</gene>
<organism evidence="1 2">
    <name type="scientific">Pyronema omphalodes (strain CBS 100304)</name>
    <name type="common">Pyronema confluens</name>
    <dbReference type="NCBI Taxonomy" id="1076935"/>
    <lineage>
        <taxon>Eukaryota</taxon>
        <taxon>Fungi</taxon>
        <taxon>Dikarya</taxon>
        <taxon>Ascomycota</taxon>
        <taxon>Pezizomycotina</taxon>
        <taxon>Pezizomycetes</taxon>
        <taxon>Pezizales</taxon>
        <taxon>Pyronemataceae</taxon>
        <taxon>Pyronema</taxon>
    </lineage>
</organism>
<dbReference type="Proteomes" id="UP000018144">
    <property type="component" value="Unassembled WGS sequence"/>
</dbReference>